<keyword evidence="10" id="KW-0594">Phospholipid biosynthesis</keyword>
<feature type="transmembrane region" description="Helical" evidence="13">
    <location>
        <begin position="392"/>
        <end position="413"/>
    </location>
</feature>
<dbReference type="AlphaFoldDB" id="A0A2P4YW36"/>
<accession>A0A2P4YW36</accession>
<evidence type="ECO:0000256" key="4">
    <source>
        <dbReference type="ARBA" id="ARBA00022679"/>
    </source>
</evidence>
<evidence type="ECO:0000256" key="8">
    <source>
        <dbReference type="ARBA" id="ARBA00023098"/>
    </source>
</evidence>
<evidence type="ECO:0000256" key="12">
    <source>
        <dbReference type="ARBA" id="ARBA00025707"/>
    </source>
</evidence>
<comment type="pathway">
    <text evidence="12">Phospholipid metabolism.</text>
</comment>
<feature type="transmembrane region" description="Helical" evidence="13">
    <location>
        <begin position="221"/>
        <end position="240"/>
    </location>
</feature>
<dbReference type="GO" id="GO:0005789">
    <property type="term" value="C:endoplasmic reticulum membrane"/>
    <property type="evidence" value="ECO:0007669"/>
    <property type="project" value="UniProtKB-SubCell"/>
</dbReference>
<proteinExistence type="predicted"/>
<evidence type="ECO:0000313" key="15">
    <source>
        <dbReference type="Proteomes" id="UP000236928"/>
    </source>
</evidence>
<feature type="transmembrane region" description="Helical" evidence="13">
    <location>
        <begin position="69"/>
        <end position="88"/>
    </location>
</feature>
<keyword evidence="7 13" id="KW-1133">Transmembrane helix</keyword>
<feature type="transmembrane region" description="Helical" evidence="13">
    <location>
        <begin position="28"/>
        <end position="48"/>
    </location>
</feature>
<keyword evidence="5 13" id="KW-0812">Transmembrane</keyword>
<feature type="transmembrane region" description="Helical" evidence="13">
    <location>
        <begin position="355"/>
        <end position="372"/>
    </location>
</feature>
<feature type="transmembrane region" description="Helical" evidence="13">
    <location>
        <begin position="190"/>
        <end position="209"/>
    </location>
</feature>
<keyword evidence="11" id="KW-1208">Phospholipid metabolism</keyword>
<dbReference type="Proteomes" id="UP000236928">
    <property type="component" value="Unassembled WGS sequence"/>
</dbReference>
<keyword evidence="8" id="KW-0443">Lipid metabolism</keyword>
<reference evidence="14 15" key="1">
    <citation type="submission" date="2014-04" db="EMBL/GenBank/DDBJ databases">
        <title>Comparative Genomics of Cryptosporidium Species.</title>
        <authorList>
            <person name="Silva J.C."/>
            <person name="Su Q."/>
            <person name="Chalmers R."/>
            <person name="Chibucos M.C."/>
            <person name="Elwin K."/>
            <person name="Godinez A."/>
            <person name="Guo F."/>
            <person name="Huynh K."/>
            <person name="Orvis J."/>
            <person name="Ott S."/>
            <person name="Sadzewicz L."/>
            <person name="Sengamalay N."/>
            <person name="Shetty A."/>
            <person name="Sun M."/>
            <person name="Tallon L."/>
            <person name="Xiao L."/>
            <person name="Zhang H."/>
            <person name="Fraser C.M."/>
            <person name="Zhu G."/>
            <person name="Kissinger J."/>
            <person name="Widmer G."/>
        </authorList>
    </citation>
    <scope>NUCLEOTIDE SEQUENCE [LARGE SCALE GENOMIC DNA]</scope>
    <source>
        <strain evidence="14 15">UKMEL1</strain>
    </source>
</reference>
<keyword evidence="4" id="KW-0808">Transferase</keyword>
<dbReference type="OrthoDB" id="10265393at2759"/>
<feature type="transmembrane region" description="Helical" evidence="13">
    <location>
        <begin position="323"/>
        <end position="343"/>
    </location>
</feature>
<evidence type="ECO:0000313" key="14">
    <source>
        <dbReference type="EMBL" id="POM82013.1"/>
    </source>
</evidence>
<dbReference type="InterPro" id="IPR004277">
    <property type="entry name" value="PSS"/>
</dbReference>
<evidence type="ECO:0000256" key="9">
    <source>
        <dbReference type="ARBA" id="ARBA00023136"/>
    </source>
</evidence>
<evidence type="ECO:0000256" key="6">
    <source>
        <dbReference type="ARBA" id="ARBA00022824"/>
    </source>
</evidence>
<evidence type="ECO:0000256" key="2">
    <source>
        <dbReference type="ARBA" id="ARBA00005189"/>
    </source>
</evidence>
<gene>
    <name evidence="14" type="ORF">CmeUKMEL1_00270</name>
</gene>
<protein>
    <submittedName>
        <fullName evidence="14">Phosphatidyl serine synthase family protein</fullName>
    </submittedName>
</protein>
<evidence type="ECO:0000256" key="13">
    <source>
        <dbReference type="SAM" id="Phobius"/>
    </source>
</evidence>
<evidence type="ECO:0000256" key="7">
    <source>
        <dbReference type="ARBA" id="ARBA00022989"/>
    </source>
</evidence>
<dbReference type="Pfam" id="PF03034">
    <property type="entry name" value="PSS"/>
    <property type="match status" value="1"/>
</dbReference>
<evidence type="ECO:0000256" key="5">
    <source>
        <dbReference type="ARBA" id="ARBA00022692"/>
    </source>
</evidence>
<feature type="transmembrane region" description="Helical" evidence="13">
    <location>
        <begin position="100"/>
        <end position="120"/>
    </location>
</feature>
<dbReference type="VEuPathDB" id="CryptoDB:CmeUKMEL1_00270"/>
<dbReference type="GO" id="GO:0106245">
    <property type="term" value="F:L-serine-phosphatidylethanolamine phosphatidyltransferase activity"/>
    <property type="evidence" value="ECO:0007669"/>
    <property type="project" value="InterPro"/>
</dbReference>
<keyword evidence="15" id="KW-1185">Reference proteome</keyword>
<evidence type="ECO:0000256" key="1">
    <source>
        <dbReference type="ARBA" id="ARBA00004477"/>
    </source>
</evidence>
<organism evidence="14 15">
    <name type="scientific">Cryptosporidium meleagridis</name>
    <dbReference type="NCBI Taxonomy" id="93969"/>
    <lineage>
        <taxon>Eukaryota</taxon>
        <taxon>Sar</taxon>
        <taxon>Alveolata</taxon>
        <taxon>Apicomplexa</taxon>
        <taxon>Conoidasida</taxon>
        <taxon>Coccidia</taxon>
        <taxon>Eucoccidiorida</taxon>
        <taxon>Eimeriorina</taxon>
        <taxon>Cryptosporidiidae</taxon>
        <taxon>Cryptosporidium</taxon>
    </lineage>
</organism>
<dbReference type="GO" id="GO:0006659">
    <property type="term" value="P:phosphatidylserine biosynthetic process"/>
    <property type="evidence" value="ECO:0007669"/>
    <property type="project" value="InterPro"/>
</dbReference>
<dbReference type="PANTHER" id="PTHR15362:SF7">
    <property type="entry name" value="PHOSPHATIDYLSERINE SYNTHASE 2"/>
    <property type="match status" value="1"/>
</dbReference>
<sequence length="461" mass="53605">MAFVRIMGILRNRFIPRMEEYSSSKSTGYMGFWTFILLSIPVVILWVFSELFSRGLIFESLRIYSNMRVACGVVAVVAVTMVMSIHLLPSGAFRWPCYAFWKIVMGMNILYFMLLTFLLFQDTEYIRNTLVYIDPKLIEKVPEVNYAGNSCLIIDGSNGWFSNILPKIDVFVIAHFLGWMVKALILRNNFLVWFNSIFFEWLEITLRHILPNFYECWWDHLILDIFGCNMIGIFLGNYIIKKFNMTRFNWHTCHNGLRGQEYDHKAGDSISNSRQSIKASKEVGSSSVGKKNQESIPKPILPKVKHFISSLFKWPEILTTLRGLGSFLILTAIVQLIDLNYFFFKAEFNMPVSHWIFGLRTALLAISGASAVRELYETIARDSSIHFGKVSFQCWLIVVVIFTESLLCWRFSVNLRVDSFIPSNFIIYIWTFIFFILVVLYLFLTLKSFFQNFGPSDKKNK</sequence>
<evidence type="ECO:0000256" key="11">
    <source>
        <dbReference type="ARBA" id="ARBA00023264"/>
    </source>
</evidence>
<evidence type="ECO:0000256" key="3">
    <source>
        <dbReference type="ARBA" id="ARBA00022516"/>
    </source>
</evidence>
<comment type="pathway">
    <text evidence="2">Lipid metabolism.</text>
</comment>
<name>A0A2P4YW36_9CRYT</name>
<comment type="subcellular location">
    <subcellularLocation>
        <location evidence="1">Endoplasmic reticulum membrane</location>
        <topology evidence="1">Multi-pass membrane protein</topology>
    </subcellularLocation>
</comment>
<keyword evidence="9 13" id="KW-0472">Membrane</keyword>
<keyword evidence="3" id="KW-0444">Lipid biosynthesis</keyword>
<feature type="transmembrane region" description="Helical" evidence="13">
    <location>
        <begin position="425"/>
        <end position="444"/>
    </location>
</feature>
<keyword evidence="6" id="KW-0256">Endoplasmic reticulum</keyword>
<dbReference type="PANTHER" id="PTHR15362">
    <property type="entry name" value="PHOSPHATIDYLINOSITOL SYNTHASE"/>
    <property type="match status" value="1"/>
</dbReference>
<dbReference type="EMBL" id="JIBK01000002">
    <property type="protein sequence ID" value="POM82013.1"/>
    <property type="molecule type" value="Genomic_DNA"/>
</dbReference>
<comment type="caution">
    <text evidence="14">The sequence shown here is derived from an EMBL/GenBank/DDBJ whole genome shotgun (WGS) entry which is preliminary data.</text>
</comment>
<evidence type="ECO:0000256" key="10">
    <source>
        <dbReference type="ARBA" id="ARBA00023209"/>
    </source>
</evidence>